<dbReference type="EMBL" id="JABEZW010000002">
    <property type="protein sequence ID" value="MBA0760103.1"/>
    <property type="molecule type" value="Genomic_DNA"/>
</dbReference>
<protein>
    <recommendedName>
        <fullName evidence="12">Polygalacturonase</fullName>
    </recommendedName>
</protein>
<dbReference type="InterPro" id="IPR012334">
    <property type="entry name" value="Pectin_lyas_fold"/>
</dbReference>
<keyword evidence="7" id="KW-0961">Cell wall biogenesis/degradation</keyword>
<accession>A0A7J9DHC5</accession>
<organism evidence="10 11">
    <name type="scientific">Gossypium trilobum</name>
    <dbReference type="NCBI Taxonomy" id="34281"/>
    <lineage>
        <taxon>Eukaryota</taxon>
        <taxon>Viridiplantae</taxon>
        <taxon>Streptophyta</taxon>
        <taxon>Embryophyta</taxon>
        <taxon>Tracheophyta</taxon>
        <taxon>Spermatophyta</taxon>
        <taxon>Magnoliopsida</taxon>
        <taxon>eudicotyledons</taxon>
        <taxon>Gunneridae</taxon>
        <taxon>Pentapetalae</taxon>
        <taxon>rosids</taxon>
        <taxon>malvids</taxon>
        <taxon>Malvales</taxon>
        <taxon>Malvaceae</taxon>
        <taxon>Malvoideae</taxon>
        <taxon>Gossypium</taxon>
    </lineage>
</organism>
<name>A0A7J9DHC5_9ROSI</name>
<keyword evidence="11" id="KW-1185">Reference proteome</keyword>
<dbReference type="GO" id="GO:0071555">
    <property type="term" value="P:cell wall organization"/>
    <property type="evidence" value="ECO:0007669"/>
    <property type="project" value="UniProtKB-KW"/>
</dbReference>
<comment type="subcellular location">
    <subcellularLocation>
        <location evidence="1">Secreted</location>
        <location evidence="1">Cell wall</location>
    </subcellularLocation>
</comment>
<evidence type="ECO:0000256" key="9">
    <source>
        <dbReference type="SAM" id="MobiDB-lite"/>
    </source>
</evidence>
<dbReference type="SUPFAM" id="SSF51126">
    <property type="entry name" value="Pectin lyase-like"/>
    <property type="match status" value="1"/>
</dbReference>
<gene>
    <name evidence="10" type="ORF">Gotri_022882</name>
</gene>
<feature type="non-terminal residue" evidence="10">
    <location>
        <position position="278"/>
    </location>
</feature>
<dbReference type="Pfam" id="PF00295">
    <property type="entry name" value="Glyco_hydro_28"/>
    <property type="match status" value="1"/>
</dbReference>
<dbReference type="GO" id="GO:0004650">
    <property type="term" value="F:polygalacturonase activity"/>
    <property type="evidence" value="ECO:0007669"/>
    <property type="project" value="InterPro"/>
</dbReference>
<dbReference type="GO" id="GO:0005975">
    <property type="term" value="P:carbohydrate metabolic process"/>
    <property type="evidence" value="ECO:0007669"/>
    <property type="project" value="InterPro"/>
</dbReference>
<proteinExistence type="inferred from homology"/>
<evidence type="ECO:0000256" key="3">
    <source>
        <dbReference type="ARBA" id="ARBA00022512"/>
    </source>
</evidence>
<evidence type="ECO:0000313" key="11">
    <source>
        <dbReference type="Proteomes" id="UP000593568"/>
    </source>
</evidence>
<evidence type="ECO:0000256" key="7">
    <source>
        <dbReference type="ARBA" id="ARBA00023316"/>
    </source>
</evidence>
<evidence type="ECO:0000313" key="10">
    <source>
        <dbReference type="EMBL" id="MBA0760103.1"/>
    </source>
</evidence>
<dbReference type="Proteomes" id="UP000593568">
    <property type="component" value="Unassembled WGS sequence"/>
</dbReference>
<dbReference type="InterPro" id="IPR011050">
    <property type="entry name" value="Pectin_lyase_fold/virulence"/>
</dbReference>
<dbReference type="PANTHER" id="PTHR31375">
    <property type="match status" value="1"/>
</dbReference>
<evidence type="ECO:0000256" key="5">
    <source>
        <dbReference type="ARBA" id="ARBA00022801"/>
    </source>
</evidence>
<keyword evidence="6 8" id="KW-0326">Glycosidase</keyword>
<evidence type="ECO:0008006" key="12">
    <source>
        <dbReference type="Google" id="ProtNLM"/>
    </source>
</evidence>
<evidence type="ECO:0000256" key="4">
    <source>
        <dbReference type="ARBA" id="ARBA00022525"/>
    </source>
</evidence>
<sequence length="278" mass="30782">CGVQVLERALLEKGNYRKGRSKWNPPHKTTLKPKAPTHSIPPPLHRHKVFDVRCFGAKGDGRTDDTKAFQDAWSDACKVEGSTVIVPSKFTFLVGPVSFSGANCQPNIVFQLDGIIIAPTYFHCWGNGSLPWLEFTYLRGGVIVQGKGILDGRGSRWWKDDGKEPKIPLNTSFQQISPIHALRLNASTNVAVKGITIRSSPQFHLKFNHCKRVVVHDMTADSPGDSPNTNGIHLHNCQDVLIHYSNLSCGDDCISIQLGSLNVLKFGQHVKKKSRSRP</sequence>
<dbReference type="InterPro" id="IPR000743">
    <property type="entry name" value="Glyco_hydro_28"/>
</dbReference>
<evidence type="ECO:0000256" key="6">
    <source>
        <dbReference type="ARBA" id="ARBA00023295"/>
    </source>
</evidence>
<evidence type="ECO:0000256" key="2">
    <source>
        <dbReference type="ARBA" id="ARBA00008834"/>
    </source>
</evidence>
<evidence type="ECO:0000256" key="1">
    <source>
        <dbReference type="ARBA" id="ARBA00004191"/>
    </source>
</evidence>
<evidence type="ECO:0000256" key="8">
    <source>
        <dbReference type="RuleBase" id="RU361169"/>
    </source>
</evidence>
<comment type="similarity">
    <text evidence="2 8">Belongs to the glycosyl hydrolase 28 family.</text>
</comment>
<keyword evidence="4" id="KW-0964">Secreted</keyword>
<keyword evidence="3" id="KW-0134">Cell wall</keyword>
<comment type="caution">
    <text evidence="10">The sequence shown here is derived from an EMBL/GenBank/DDBJ whole genome shotgun (WGS) entry which is preliminary data.</text>
</comment>
<dbReference type="AlphaFoldDB" id="A0A7J9DHC5"/>
<keyword evidence="5 8" id="KW-0378">Hydrolase</keyword>
<reference evidence="10 11" key="1">
    <citation type="journal article" date="2019" name="Genome Biol. Evol.">
        <title>Insights into the evolution of the New World diploid cottons (Gossypium, subgenus Houzingenia) based on genome sequencing.</title>
        <authorList>
            <person name="Grover C.E."/>
            <person name="Arick M.A. 2nd"/>
            <person name="Thrash A."/>
            <person name="Conover J.L."/>
            <person name="Sanders W.S."/>
            <person name="Peterson D.G."/>
            <person name="Frelichowski J.E."/>
            <person name="Scheffler J.A."/>
            <person name="Scheffler B.E."/>
            <person name="Wendel J.F."/>
        </authorList>
    </citation>
    <scope>NUCLEOTIDE SEQUENCE [LARGE SCALE GENOMIC DNA]</scope>
    <source>
        <strain evidence="10">8</strain>
        <tissue evidence="10">Leaf</tissue>
    </source>
</reference>
<dbReference type="Gene3D" id="2.160.20.10">
    <property type="entry name" value="Single-stranded right-handed beta-helix, Pectin lyase-like"/>
    <property type="match status" value="1"/>
</dbReference>
<feature type="region of interest" description="Disordered" evidence="9">
    <location>
        <begin position="17"/>
        <end position="38"/>
    </location>
</feature>